<dbReference type="KEGG" id="cia:BEN51_09080"/>
<evidence type="ECO:0000256" key="1">
    <source>
        <dbReference type="SAM" id="Phobius"/>
    </source>
</evidence>
<evidence type="ECO:0000313" key="2">
    <source>
        <dbReference type="EMBL" id="ASW43628.1"/>
    </source>
</evidence>
<evidence type="ECO:0008006" key="4">
    <source>
        <dbReference type="Google" id="ProtNLM"/>
    </source>
</evidence>
<dbReference type="AlphaFoldDB" id="A0A343JDM0"/>
<accession>A0A343JDM0</accession>
<keyword evidence="1" id="KW-1133">Transmembrane helix</keyword>
<dbReference type="Proteomes" id="UP000264883">
    <property type="component" value="Chromosome"/>
</dbReference>
<feature type="transmembrane region" description="Helical" evidence="1">
    <location>
        <begin position="16"/>
        <end position="36"/>
    </location>
</feature>
<gene>
    <name evidence="2" type="ORF">BEN51_09080</name>
</gene>
<evidence type="ECO:0000313" key="3">
    <source>
        <dbReference type="Proteomes" id="UP000264883"/>
    </source>
</evidence>
<reference evidence="2 3" key="1">
    <citation type="submission" date="2016-08" db="EMBL/GenBank/DDBJ databases">
        <title>Complete Genome Sequence Of The Indigo Reducing Clostridium isatidis DSM15098.</title>
        <authorList>
            <person name="Little G.T."/>
            <person name="Minton N.P."/>
        </authorList>
    </citation>
    <scope>NUCLEOTIDE SEQUENCE [LARGE SCALE GENOMIC DNA]</scope>
    <source>
        <strain evidence="2 3">DSM 15098</strain>
    </source>
</reference>
<organism evidence="2 3">
    <name type="scientific">Clostridium isatidis</name>
    <dbReference type="NCBI Taxonomy" id="182773"/>
    <lineage>
        <taxon>Bacteria</taxon>
        <taxon>Bacillati</taxon>
        <taxon>Bacillota</taxon>
        <taxon>Clostridia</taxon>
        <taxon>Eubacteriales</taxon>
        <taxon>Clostridiaceae</taxon>
        <taxon>Clostridium</taxon>
    </lineage>
</organism>
<keyword evidence="1" id="KW-0472">Membrane</keyword>
<dbReference type="EMBL" id="CP016786">
    <property type="protein sequence ID" value="ASW43628.1"/>
    <property type="molecule type" value="Genomic_DNA"/>
</dbReference>
<name>A0A343JDM0_9CLOT</name>
<dbReference type="RefSeq" id="WP_119865763.1">
    <property type="nucleotide sequence ID" value="NZ_CP016786.1"/>
</dbReference>
<keyword evidence="1" id="KW-0812">Transmembrane</keyword>
<sequence>MNNKYSNNFNTLKTKISLAIFIISLFIICFLLSYFVSDYLTNPKYRVENDNYNNKTVYNETSNYLDDNIFVTLKTIDNIDFSESLSKLKNVMNLEGNLTLDSLSEELSKVGYKLSDWNEAKLIYVRSEEVNSTSLEPNKYYLGAEEGYISIFKTDENGKVIEEEKKVYTEYKPLSDLPEIDQEAIKNNEFFFDTKDEALIKLSEMVS</sequence>
<protein>
    <recommendedName>
        <fullName evidence="4">Bypass of forespore C C-terminal domain-containing protein</fullName>
    </recommendedName>
</protein>
<proteinExistence type="predicted"/>
<dbReference type="OrthoDB" id="2082016at2"/>
<keyword evidence="3" id="KW-1185">Reference proteome</keyword>